<dbReference type="RefSeq" id="WP_163302168.1">
    <property type="nucleotide sequence ID" value="NZ_JAAGRQ010000037.1"/>
</dbReference>
<evidence type="ECO:0000313" key="1">
    <source>
        <dbReference type="EMBL" id="NDY57121.1"/>
    </source>
</evidence>
<gene>
    <name evidence="1" type="ORF">G3N56_10250</name>
</gene>
<dbReference type="AlphaFoldDB" id="A0A7K3NLQ3"/>
<reference evidence="1 2" key="1">
    <citation type="submission" date="2020-02" db="EMBL/GenBank/DDBJ databases">
        <title>Comparative genomics of sulfur disproportionating microorganisms.</title>
        <authorList>
            <person name="Ward L.M."/>
            <person name="Bertran E."/>
            <person name="Johnston D.T."/>
        </authorList>
    </citation>
    <scope>NUCLEOTIDE SEQUENCE [LARGE SCALE GENOMIC DNA]</scope>
    <source>
        <strain evidence="1 2">DSM 3696</strain>
    </source>
</reference>
<protein>
    <submittedName>
        <fullName evidence="1">Uncharacterized protein</fullName>
    </submittedName>
</protein>
<proteinExistence type="predicted"/>
<dbReference type="EMBL" id="JAAGRQ010000037">
    <property type="protein sequence ID" value="NDY57121.1"/>
    <property type="molecule type" value="Genomic_DNA"/>
</dbReference>
<sequence length="137" mass="15081">MVFLNFLKGLGLDLETFCPFDIEVVNAESDASCEDEIESNVSFYKDNYENNLAHAGGGELQLNRVHVDQASNVKSSAPNMIPNDRSCSDCDFCQPDEDFETGSDGMRCSVMGFVIADVKQCASTCSSYYCPEPVEDM</sequence>
<keyword evidence="2" id="KW-1185">Reference proteome</keyword>
<organism evidence="1 2">
    <name type="scientific">Desulfolutivibrio sulfodismutans</name>
    <dbReference type="NCBI Taxonomy" id="63561"/>
    <lineage>
        <taxon>Bacteria</taxon>
        <taxon>Pseudomonadati</taxon>
        <taxon>Thermodesulfobacteriota</taxon>
        <taxon>Desulfovibrionia</taxon>
        <taxon>Desulfovibrionales</taxon>
        <taxon>Desulfovibrionaceae</taxon>
        <taxon>Desulfolutivibrio</taxon>
    </lineage>
</organism>
<name>A0A7K3NLQ3_9BACT</name>
<evidence type="ECO:0000313" key="2">
    <source>
        <dbReference type="Proteomes" id="UP000469724"/>
    </source>
</evidence>
<accession>A0A7K3NLQ3</accession>
<dbReference type="Proteomes" id="UP000469724">
    <property type="component" value="Unassembled WGS sequence"/>
</dbReference>
<comment type="caution">
    <text evidence="1">The sequence shown here is derived from an EMBL/GenBank/DDBJ whole genome shotgun (WGS) entry which is preliminary data.</text>
</comment>